<dbReference type="GO" id="GO:0098793">
    <property type="term" value="C:presynapse"/>
    <property type="evidence" value="ECO:0007669"/>
    <property type="project" value="GOC"/>
</dbReference>
<dbReference type="GO" id="GO:0005874">
    <property type="term" value="C:microtubule"/>
    <property type="evidence" value="ECO:0007669"/>
    <property type="project" value="TreeGrafter"/>
</dbReference>
<dbReference type="InterPro" id="IPR003130">
    <property type="entry name" value="GED"/>
</dbReference>
<feature type="non-terminal residue" evidence="5">
    <location>
        <position position="452"/>
    </location>
</feature>
<gene>
    <name evidence="5" type="primary">Mx</name>
    <name evidence="5" type="ORF">CEYCYA_R04636</name>
</gene>
<dbReference type="CDD" id="cd08771">
    <property type="entry name" value="DLP_1"/>
    <property type="match status" value="1"/>
</dbReference>
<dbReference type="Proteomes" id="UP000586704">
    <property type="component" value="Unassembled WGS sequence"/>
</dbReference>
<dbReference type="FunFam" id="1.20.120.1240:FF:000007">
    <property type="entry name" value="Interferon-induced GTP-binding protein Mx1"/>
    <property type="match status" value="1"/>
</dbReference>
<dbReference type="Gene3D" id="3.40.50.300">
    <property type="entry name" value="P-loop containing nucleotide triphosphate hydrolases"/>
    <property type="match status" value="1"/>
</dbReference>
<dbReference type="Gene3D" id="1.20.120.1240">
    <property type="entry name" value="Dynamin, middle domain"/>
    <property type="match status" value="1"/>
</dbReference>
<dbReference type="GO" id="GO:0005737">
    <property type="term" value="C:cytoplasm"/>
    <property type="evidence" value="ECO:0007669"/>
    <property type="project" value="TreeGrafter"/>
</dbReference>
<dbReference type="GO" id="GO:0008017">
    <property type="term" value="F:microtubule binding"/>
    <property type="evidence" value="ECO:0007669"/>
    <property type="project" value="TreeGrafter"/>
</dbReference>
<dbReference type="InterPro" id="IPR001401">
    <property type="entry name" value="Dynamin_GTPase"/>
</dbReference>
<feature type="domain" description="GED" evidence="3">
    <location>
        <begin position="363"/>
        <end position="452"/>
    </location>
</feature>
<dbReference type="GO" id="GO:0051607">
    <property type="term" value="P:defense response to virus"/>
    <property type="evidence" value="ECO:0007669"/>
    <property type="project" value="TreeGrafter"/>
</dbReference>
<comment type="caution">
    <text evidence="5">The sequence shown here is derived from an EMBL/GenBank/DDBJ whole genome shotgun (WGS) entry which is preliminary data.</text>
</comment>
<dbReference type="Pfam" id="PF00350">
    <property type="entry name" value="Dynamin_N"/>
    <property type="match status" value="1"/>
</dbReference>
<keyword evidence="2" id="KW-0342">GTP-binding</keyword>
<dbReference type="OrthoDB" id="5061070at2759"/>
<dbReference type="InterPro" id="IPR000375">
    <property type="entry name" value="Dynamin_stalk"/>
</dbReference>
<keyword evidence="1" id="KW-0547">Nucleotide-binding</keyword>
<evidence type="ECO:0000259" key="3">
    <source>
        <dbReference type="PROSITE" id="PS51388"/>
    </source>
</evidence>
<dbReference type="GO" id="GO:0016185">
    <property type="term" value="P:synaptic vesicle budding from presynaptic endocytic zone membrane"/>
    <property type="evidence" value="ECO:0007669"/>
    <property type="project" value="TreeGrafter"/>
</dbReference>
<dbReference type="PRINTS" id="PR00195">
    <property type="entry name" value="DYNAMIN"/>
</dbReference>
<dbReference type="SMART" id="SM00302">
    <property type="entry name" value="GED"/>
    <property type="match status" value="1"/>
</dbReference>
<evidence type="ECO:0000256" key="1">
    <source>
        <dbReference type="ARBA" id="ARBA00022741"/>
    </source>
</evidence>
<evidence type="ECO:0000259" key="4">
    <source>
        <dbReference type="PROSITE" id="PS51718"/>
    </source>
</evidence>
<sequence>QIRTLLKKIIGCKETLNLVVVPCNVDIATTEALKMAQEVDPSGERTIGVLTKPDLVDRGTEESIIKIIQNLVIPLKKGYMIVKCRGQQDIHNKLALAAAIHQERTFFETHKYFSILMEQGKATIPCLAEKLTNELVKHITRTLPSLENQIREVLQRTLQDLQKYRRGTPSTEAEKLFYLTDLIKLFNQDISQIMCGEESLLGNEVRLFAKIRKEFQTWAVLLLKCATEVEKNVPSKVWKYEDQYRGRELPAFSSYRTFEDIIKEQIIQLEEPAMEILNKVIGLVEEKFMELTKKHFSNFQNLSRAVKIRIEDIKHQQAVEAERQIQTQFKMERIVYCQDNLYIQDLNTFKTQNTTKAGIISGKEVFFLFSPPFLQGTSKRLSNQIPLIILSSALHDFGDNLQITMLHLLQEKDKLSYLLQEDSEATNHRNYLSQRVSRLTKACQYLRDFTSS</sequence>
<dbReference type="PROSITE" id="PS51718">
    <property type="entry name" value="G_DYNAMIN_2"/>
    <property type="match status" value="1"/>
</dbReference>
<dbReference type="SUPFAM" id="SSF52540">
    <property type="entry name" value="P-loop containing nucleoside triphosphate hydrolases"/>
    <property type="match status" value="1"/>
</dbReference>
<evidence type="ECO:0000313" key="6">
    <source>
        <dbReference type="Proteomes" id="UP000586704"/>
    </source>
</evidence>
<reference evidence="5 6" key="1">
    <citation type="submission" date="2020-02" db="EMBL/GenBank/DDBJ databases">
        <title>Bird 10,000 Genomes (B10K) Project - Family phase.</title>
        <authorList>
            <person name="Zhang G."/>
        </authorList>
    </citation>
    <scope>NUCLEOTIDE SEQUENCE [LARGE SCALE GENOMIC DNA]</scope>
    <source>
        <strain evidence="5">B10K-DU-013-51</strain>
        <tissue evidence="5">Mixed tissue sample</tissue>
    </source>
</reference>
<dbReference type="PROSITE" id="PS51388">
    <property type="entry name" value="GED"/>
    <property type="match status" value="1"/>
</dbReference>
<dbReference type="SMART" id="SM00053">
    <property type="entry name" value="DYNc"/>
    <property type="match status" value="1"/>
</dbReference>
<dbReference type="PANTHER" id="PTHR11566">
    <property type="entry name" value="DYNAMIN"/>
    <property type="match status" value="1"/>
</dbReference>
<evidence type="ECO:0000256" key="2">
    <source>
        <dbReference type="ARBA" id="ARBA00023134"/>
    </source>
</evidence>
<proteinExistence type="predicted"/>
<dbReference type="GO" id="GO:0003924">
    <property type="term" value="F:GTPase activity"/>
    <property type="evidence" value="ECO:0007669"/>
    <property type="project" value="InterPro"/>
</dbReference>
<name>A0A7L4MUT7_9AVES</name>
<protein>
    <submittedName>
        <fullName evidence="5">MX protein</fullName>
    </submittedName>
</protein>
<organism evidence="5 6">
    <name type="scientific">Ceyx cyanopectus</name>
    <name type="common">Indigo-banded kingfisher</name>
    <dbReference type="NCBI Taxonomy" id="390723"/>
    <lineage>
        <taxon>Eukaryota</taxon>
        <taxon>Metazoa</taxon>
        <taxon>Chordata</taxon>
        <taxon>Craniata</taxon>
        <taxon>Vertebrata</taxon>
        <taxon>Euteleostomi</taxon>
        <taxon>Archelosauria</taxon>
        <taxon>Archosauria</taxon>
        <taxon>Dinosauria</taxon>
        <taxon>Saurischia</taxon>
        <taxon>Theropoda</taxon>
        <taxon>Coelurosauria</taxon>
        <taxon>Aves</taxon>
        <taxon>Neognathae</taxon>
        <taxon>Neoaves</taxon>
        <taxon>Telluraves</taxon>
        <taxon>Coraciimorphae</taxon>
        <taxon>Coraciiformes</taxon>
        <taxon>Alcedinidae</taxon>
        <taxon>Ceyx</taxon>
    </lineage>
</organism>
<dbReference type="PANTHER" id="PTHR11566:SF231">
    <property type="entry name" value="INTERFERON-INDUCED GTP-BINDING PROTEIN MX"/>
    <property type="match status" value="1"/>
</dbReference>
<keyword evidence="6" id="KW-1185">Reference proteome</keyword>
<accession>A0A7L4MUT7</accession>
<dbReference type="InterPro" id="IPR020850">
    <property type="entry name" value="GED_dom"/>
</dbReference>
<dbReference type="InterPro" id="IPR022812">
    <property type="entry name" value="Dynamin"/>
</dbReference>
<feature type="domain" description="Dynamin-type G" evidence="4">
    <location>
        <begin position="1"/>
        <end position="144"/>
    </location>
</feature>
<dbReference type="Pfam" id="PF02212">
    <property type="entry name" value="GED"/>
    <property type="match status" value="1"/>
</dbReference>
<evidence type="ECO:0000313" key="5">
    <source>
        <dbReference type="EMBL" id="NXY81527.1"/>
    </source>
</evidence>
<dbReference type="Pfam" id="PF01031">
    <property type="entry name" value="Dynamin_M"/>
    <property type="match status" value="1"/>
</dbReference>
<feature type="non-terminal residue" evidence="5">
    <location>
        <position position="1"/>
    </location>
</feature>
<dbReference type="AlphaFoldDB" id="A0A7L4MUT7"/>
<dbReference type="EMBL" id="VYZU01005922">
    <property type="protein sequence ID" value="NXY81527.1"/>
    <property type="molecule type" value="Genomic_DNA"/>
</dbReference>
<dbReference type="InterPro" id="IPR027417">
    <property type="entry name" value="P-loop_NTPase"/>
</dbReference>
<dbReference type="GO" id="GO:0005634">
    <property type="term" value="C:nucleus"/>
    <property type="evidence" value="ECO:0007669"/>
    <property type="project" value="TreeGrafter"/>
</dbReference>
<dbReference type="InterPro" id="IPR030381">
    <property type="entry name" value="G_DYNAMIN_dom"/>
</dbReference>
<dbReference type="InterPro" id="IPR045063">
    <property type="entry name" value="Dynamin_N"/>
</dbReference>
<dbReference type="GO" id="GO:0005525">
    <property type="term" value="F:GTP binding"/>
    <property type="evidence" value="ECO:0007669"/>
    <property type="project" value="InterPro"/>
</dbReference>
<dbReference type="GO" id="GO:0031623">
    <property type="term" value="P:receptor internalization"/>
    <property type="evidence" value="ECO:0007669"/>
    <property type="project" value="TreeGrafter"/>
</dbReference>
<dbReference type="GO" id="GO:0005886">
    <property type="term" value="C:plasma membrane"/>
    <property type="evidence" value="ECO:0007669"/>
    <property type="project" value="TreeGrafter"/>
</dbReference>